<keyword evidence="9" id="KW-1185">Reference proteome</keyword>
<comment type="similarity">
    <text evidence="1">Belongs to the thioredoxin family. DsbA subfamily.</text>
</comment>
<comment type="caution">
    <text evidence="8">The sequence shown here is derived from an EMBL/GenBank/DDBJ whole genome shotgun (WGS) entry which is preliminary data.</text>
</comment>
<evidence type="ECO:0000256" key="5">
    <source>
        <dbReference type="ARBA" id="ARBA00023284"/>
    </source>
</evidence>
<dbReference type="InterPro" id="IPR012336">
    <property type="entry name" value="Thioredoxin-like_fold"/>
</dbReference>
<evidence type="ECO:0000313" key="9">
    <source>
        <dbReference type="Proteomes" id="UP000664332"/>
    </source>
</evidence>
<keyword evidence="5" id="KW-0676">Redox-active center</keyword>
<evidence type="ECO:0000256" key="1">
    <source>
        <dbReference type="ARBA" id="ARBA00005791"/>
    </source>
</evidence>
<keyword evidence="3" id="KW-0560">Oxidoreductase</keyword>
<dbReference type="GO" id="GO:0016491">
    <property type="term" value="F:oxidoreductase activity"/>
    <property type="evidence" value="ECO:0007669"/>
    <property type="project" value="UniProtKB-KW"/>
</dbReference>
<evidence type="ECO:0000259" key="7">
    <source>
        <dbReference type="Pfam" id="PF13462"/>
    </source>
</evidence>
<evidence type="ECO:0000256" key="3">
    <source>
        <dbReference type="ARBA" id="ARBA00023002"/>
    </source>
</evidence>
<keyword evidence="2" id="KW-0732">Signal</keyword>
<dbReference type="SUPFAM" id="SSF52833">
    <property type="entry name" value="Thioredoxin-like"/>
    <property type="match status" value="1"/>
</dbReference>
<sequence length="316" mass="33043">MLTVTAAFGGYVVGNRHGVTTTLEAAGLTDALNSAAAGSSGSAGSSGDDQPHDAASPRTPASATDTPAADRMSVDELVASGKLQPGTMTATPVARADGSYNALIFGPGGPLNTRADILNVHRRDPADPFAVGAVDAPVVISEFSDLECPFCARFRNRTEPVIMDQFVRKGLVRLEFNDMPINGPNAVAAAKAGRAAAAQGKFFQFQEILFSQEKSKNGHPNNTIDDFVRYAAEAGVEDLDAFRADATGEKYSDVVTEARAYGSNIGITGTPGFIVGETFISGAQPTETFVELITDELNKVARGEVVPTTPKDADNK</sequence>
<dbReference type="AlphaFoldDB" id="A0A939E0E1"/>
<accession>A0A939E0E1</accession>
<dbReference type="InterPro" id="IPR036249">
    <property type="entry name" value="Thioredoxin-like_sf"/>
</dbReference>
<keyword evidence="4" id="KW-1015">Disulfide bond</keyword>
<dbReference type="Gene3D" id="3.40.30.10">
    <property type="entry name" value="Glutaredoxin"/>
    <property type="match status" value="1"/>
</dbReference>
<protein>
    <submittedName>
        <fullName evidence="8">Thioredoxin domain-containing protein</fullName>
    </submittedName>
</protein>
<evidence type="ECO:0000256" key="6">
    <source>
        <dbReference type="SAM" id="MobiDB-lite"/>
    </source>
</evidence>
<gene>
    <name evidence="8" type="ORF">JZY06_05930</name>
</gene>
<reference evidence="8" key="1">
    <citation type="submission" date="2021-03" db="EMBL/GenBank/DDBJ databases">
        <authorList>
            <person name="Sun Q."/>
        </authorList>
    </citation>
    <scope>NUCLEOTIDE SEQUENCE</scope>
    <source>
        <strain evidence="8">CCM 8862</strain>
    </source>
</reference>
<dbReference type="PANTHER" id="PTHR13887">
    <property type="entry name" value="GLUTATHIONE S-TRANSFERASE KAPPA"/>
    <property type="match status" value="1"/>
</dbReference>
<dbReference type="Proteomes" id="UP000664332">
    <property type="component" value="Unassembled WGS sequence"/>
</dbReference>
<evidence type="ECO:0000256" key="2">
    <source>
        <dbReference type="ARBA" id="ARBA00022729"/>
    </source>
</evidence>
<feature type="domain" description="Thioredoxin-like fold" evidence="7">
    <location>
        <begin position="129"/>
        <end position="294"/>
    </location>
</feature>
<evidence type="ECO:0000313" key="8">
    <source>
        <dbReference type="EMBL" id="MBN9644156.1"/>
    </source>
</evidence>
<dbReference type="Pfam" id="PF13462">
    <property type="entry name" value="Thioredoxin_4"/>
    <property type="match status" value="1"/>
</dbReference>
<name>A0A939E0E1_9CORY</name>
<dbReference type="PANTHER" id="PTHR13887:SF14">
    <property type="entry name" value="DISULFIDE BOND FORMATION PROTEIN D"/>
    <property type="match status" value="1"/>
</dbReference>
<dbReference type="EMBL" id="JAFLEQ010000008">
    <property type="protein sequence ID" value="MBN9644156.1"/>
    <property type="molecule type" value="Genomic_DNA"/>
</dbReference>
<feature type="region of interest" description="Disordered" evidence="6">
    <location>
        <begin position="34"/>
        <end position="70"/>
    </location>
</feature>
<organism evidence="8 9">
    <name type="scientific">Corynebacterium mendelii</name>
    <dbReference type="NCBI Taxonomy" id="2765362"/>
    <lineage>
        <taxon>Bacteria</taxon>
        <taxon>Bacillati</taxon>
        <taxon>Actinomycetota</taxon>
        <taxon>Actinomycetes</taxon>
        <taxon>Mycobacteriales</taxon>
        <taxon>Corynebacteriaceae</taxon>
        <taxon>Corynebacterium</taxon>
    </lineage>
</organism>
<proteinExistence type="inferred from homology"/>
<evidence type="ECO:0000256" key="4">
    <source>
        <dbReference type="ARBA" id="ARBA00023157"/>
    </source>
</evidence>